<accession>A0A1M7C6S7</accession>
<keyword evidence="1" id="KW-0678">Repressor</keyword>
<evidence type="ECO:0000259" key="5">
    <source>
        <dbReference type="PROSITE" id="PS50932"/>
    </source>
</evidence>
<dbReference type="SUPFAM" id="SSF47413">
    <property type="entry name" value="lambda repressor-like DNA-binding domains"/>
    <property type="match status" value="1"/>
</dbReference>
<keyword evidence="7" id="KW-1185">Reference proteome</keyword>
<dbReference type="PANTHER" id="PTHR30146">
    <property type="entry name" value="LACI-RELATED TRANSCRIPTIONAL REPRESSOR"/>
    <property type="match status" value="1"/>
</dbReference>
<dbReference type="Gene3D" id="3.40.50.2300">
    <property type="match status" value="2"/>
</dbReference>
<gene>
    <name evidence="6" type="ORF">SAMN02745136_05344</name>
</gene>
<dbReference type="CDD" id="cd06267">
    <property type="entry name" value="PBP1_LacI_sugar_binding-like"/>
    <property type="match status" value="1"/>
</dbReference>
<evidence type="ECO:0000256" key="1">
    <source>
        <dbReference type="ARBA" id="ARBA00022491"/>
    </source>
</evidence>
<evidence type="ECO:0000256" key="2">
    <source>
        <dbReference type="ARBA" id="ARBA00023015"/>
    </source>
</evidence>
<dbReference type="GO" id="GO:0000976">
    <property type="term" value="F:transcription cis-regulatory region binding"/>
    <property type="evidence" value="ECO:0007669"/>
    <property type="project" value="TreeGrafter"/>
</dbReference>
<dbReference type="InterPro" id="IPR010982">
    <property type="entry name" value="Lambda_DNA-bd_dom_sf"/>
</dbReference>
<dbReference type="AlphaFoldDB" id="A0A1M7C6S7"/>
<feature type="domain" description="HTH lacI-type" evidence="5">
    <location>
        <begin position="10"/>
        <end position="59"/>
    </location>
</feature>
<sequence length="337" mass="37429">MSKKIDIEYIAKESGVSRSTVSRVLMNSTNVKEETRTRILEVMEKANYHPSIVARGLATGRLNMVALIVSDIRNPFYAELIWVINNSLREKGYLMTLYNSSQIAGENDQHLQKLLDYGFSGIIIADARNEKSFGEILKGASCPIVLVNREIDFMAGYDSISIDNKMGGYLAATHLLSLGHRKIAMLRGPEISTTSQKRYEGYLHALKEYHIEPNPSYVRCGTLNMESGQHFARKVLMGPDAPTAAFIGGDLMTYGVMDELIRNGIRIPEDISIVGFDDIPLSGTSFIKLTTVSHPYDKIGTLVADRIIERINGNDEPTAKIVLTPTLKIRSSTRALN</sequence>
<evidence type="ECO:0000256" key="3">
    <source>
        <dbReference type="ARBA" id="ARBA00023125"/>
    </source>
</evidence>
<dbReference type="PANTHER" id="PTHR30146:SF148">
    <property type="entry name" value="HTH-TYPE TRANSCRIPTIONAL REPRESSOR PURR-RELATED"/>
    <property type="match status" value="1"/>
</dbReference>
<dbReference type="PROSITE" id="PS50932">
    <property type="entry name" value="HTH_LACI_2"/>
    <property type="match status" value="1"/>
</dbReference>
<dbReference type="SUPFAM" id="SSF53822">
    <property type="entry name" value="Periplasmic binding protein-like I"/>
    <property type="match status" value="1"/>
</dbReference>
<evidence type="ECO:0000313" key="6">
    <source>
        <dbReference type="EMBL" id="SHL62931.1"/>
    </source>
</evidence>
<dbReference type="Gene3D" id="1.10.260.40">
    <property type="entry name" value="lambda repressor-like DNA-binding domains"/>
    <property type="match status" value="1"/>
</dbReference>
<dbReference type="Pfam" id="PF13377">
    <property type="entry name" value="Peripla_BP_3"/>
    <property type="match status" value="1"/>
</dbReference>
<keyword evidence="3" id="KW-0238">DNA-binding</keyword>
<dbReference type="InterPro" id="IPR028082">
    <property type="entry name" value="Peripla_BP_I"/>
</dbReference>
<dbReference type="RefSeq" id="WP_073280245.1">
    <property type="nucleotide sequence ID" value="NZ_FRAC01000041.1"/>
</dbReference>
<dbReference type="InterPro" id="IPR000843">
    <property type="entry name" value="HTH_LacI"/>
</dbReference>
<protein>
    <submittedName>
        <fullName evidence="6">Transcriptional regulator, LacI family</fullName>
    </submittedName>
</protein>
<dbReference type="CDD" id="cd01392">
    <property type="entry name" value="HTH_LacI"/>
    <property type="match status" value="1"/>
</dbReference>
<keyword evidence="2" id="KW-0805">Transcription regulation</keyword>
<organism evidence="6 7">
    <name type="scientific">Anaerocolumna jejuensis DSM 15929</name>
    <dbReference type="NCBI Taxonomy" id="1121322"/>
    <lineage>
        <taxon>Bacteria</taxon>
        <taxon>Bacillati</taxon>
        <taxon>Bacillota</taxon>
        <taxon>Clostridia</taxon>
        <taxon>Lachnospirales</taxon>
        <taxon>Lachnospiraceae</taxon>
        <taxon>Anaerocolumna</taxon>
    </lineage>
</organism>
<evidence type="ECO:0000256" key="4">
    <source>
        <dbReference type="ARBA" id="ARBA00023163"/>
    </source>
</evidence>
<dbReference type="STRING" id="1121322.SAMN02745136_05344"/>
<dbReference type="Proteomes" id="UP000184386">
    <property type="component" value="Unassembled WGS sequence"/>
</dbReference>
<proteinExistence type="predicted"/>
<dbReference type="SMART" id="SM00354">
    <property type="entry name" value="HTH_LACI"/>
    <property type="match status" value="1"/>
</dbReference>
<name>A0A1M7C6S7_9FIRM</name>
<dbReference type="InterPro" id="IPR046335">
    <property type="entry name" value="LacI/GalR-like_sensor"/>
</dbReference>
<evidence type="ECO:0000313" key="7">
    <source>
        <dbReference type="Proteomes" id="UP000184386"/>
    </source>
</evidence>
<dbReference type="OrthoDB" id="9789891at2"/>
<keyword evidence="4" id="KW-0804">Transcription</keyword>
<dbReference type="Pfam" id="PF00356">
    <property type="entry name" value="LacI"/>
    <property type="match status" value="1"/>
</dbReference>
<reference evidence="6 7" key="1">
    <citation type="submission" date="2016-11" db="EMBL/GenBank/DDBJ databases">
        <authorList>
            <person name="Jaros S."/>
            <person name="Januszkiewicz K."/>
            <person name="Wedrychowicz H."/>
        </authorList>
    </citation>
    <scope>NUCLEOTIDE SEQUENCE [LARGE SCALE GENOMIC DNA]</scope>
    <source>
        <strain evidence="6 7">DSM 15929</strain>
    </source>
</reference>
<dbReference type="EMBL" id="FRAC01000041">
    <property type="protein sequence ID" value="SHL62931.1"/>
    <property type="molecule type" value="Genomic_DNA"/>
</dbReference>
<dbReference type="GO" id="GO:0003700">
    <property type="term" value="F:DNA-binding transcription factor activity"/>
    <property type="evidence" value="ECO:0007669"/>
    <property type="project" value="TreeGrafter"/>
</dbReference>